<reference evidence="1 2" key="1">
    <citation type="submission" date="2015-01" db="EMBL/GenBank/DDBJ databases">
        <title>Evolution of Trichinella species and genotypes.</title>
        <authorList>
            <person name="Korhonen P.K."/>
            <person name="Edoardo P."/>
            <person name="Giuseppe L.R."/>
            <person name="Gasser R.B."/>
        </authorList>
    </citation>
    <scope>NUCLEOTIDE SEQUENCE [LARGE SCALE GENOMIC DNA]</scope>
    <source>
        <strain evidence="1">ISS417</strain>
    </source>
</reference>
<proteinExistence type="predicted"/>
<organism evidence="1 2">
    <name type="scientific">Trichinella murrelli</name>
    <dbReference type="NCBI Taxonomy" id="144512"/>
    <lineage>
        <taxon>Eukaryota</taxon>
        <taxon>Metazoa</taxon>
        <taxon>Ecdysozoa</taxon>
        <taxon>Nematoda</taxon>
        <taxon>Enoplea</taxon>
        <taxon>Dorylaimia</taxon>
        <taxon>Trichinellida</taxon>
        <taxon>Trichinellidae</taxon>
        <taxon>Trichinella</taxon>
    </lineage>
</organism>
<comment type="caution">
    <text evidence="1">The sequence shown here is derived from an EMBL/GenBank/DDBJ whole genome shotgun (WGS) entry which is preliminary data.</text>
</comment>
<dbReference type="STRING" id="144512.A0A0V0SYC7"/>
<evidence type="ECO:0000313" key="2">
    <source>
        <dbReference type="Proteomes" id="UP000055048"/>
    </source>
</evidence>
<sequence>MILRLDTLRCLIIRRCSIFVQESGTAAVPTESALDIPDRIP</sequence>
<dbReference type="AlphaFoldDB" id="A0A0V0SYC7"/>
<protein>
    <submittedName>
        <fullName evidence="1">Uncharacterized protein</fullName>
    </submittedName>
</protein>
<evidence type="ECO:0000313" key="1">
    <source>
        <dbReference type="EMBL" id="KRX31714.1"/>
    </source>
</evidence>
<gene>
    <name evidence="1" type="ORF">T05_5653</name>
</gene>
<name>A0A0V0SYC7_9BILA</name>
<feature type="non-terminal residue" evidence="1">
    <location>
        <position position="41"/>
    </location>
</feature>
<dbReference type="Proteomes" id="UP000055048">
    <property type="component" value="Unassembled WGS sequence"/>
</dbReference>
<keyword evidence="2" id="KW-1185">Reference proteome</keyword>
<dbReference type="EMBL" id="JYDJ01001616">
    <property type="protein sequence ID" value="KRX31714.1"/>
    <property type="molecule type" value="Genomic_DNA"/>
</dbReference>
<accession>A0A0V0SYC7</accession>